<organism evidence="2 3">
    <name type="scientific">Dictyobacter alpinus</name>
    <dbReference type="NCBI Taxonomy" id="2014873"/>
    <lineage>
        <taxon>Bacteria</taxon>
        <taxon>Bacillati</taxon>
        <taxon>Chloroflexota</taxon>
        <taxon>Ktedonobacteria</taxon>
        <taxon>Ktedonobacterales</taxon>
        <taxon>Dictyobacteraceae</taxon>
        <taxon>Dictyobacter</taxon>
    </lineage>
</organism>
<dbReference type="InterPro" id="IPR046492">
    <property type="entry name" value="DUF6585"/>
</dbReference>
<gene>
    <name evidence="2" type="ORF">KDA_19530</name>
</gene>
<proteinExistence type="predicted"/>
<reference evidence="3" key="1">
    <citation type="submission" date="2018-12" db="EMBL/GenBank/DDBJ databases">
        <title>Tengunoibacter tsumagoiensis gen. nov., sp. nov., Dictyobacter kobayashii sp. nov., D. alpinus sp. nov., and D. joshuensis sp. nov. and description of Dictyobacteraceae fam. nov. within the order Ktedonobacterales isolated from Tengu-no-mugimeshi.</title>
        <authorList>
            <person name="Wang C.M."/>
            <person name="Zheng Y."/>
            <person name="Sakai Y."/>
            <person name="Toyoda A."/>
            <person name="Minakuchi Y."/>
            <person name="Abe K."/>
            <person name="Yokota A."/>
            <person name="Yabe S."/>
        </authorList>
    </citation>
    <scope>NUCLEOTIDE SEQUENCE [LARGE SCALE GENOMIC DNA]</scope>
    <source>
        <strain evidence="3">Uno16</strain>
    </source>
</reference>
<sequence>MAQVSYAPPQGSLPANVMQQAAQYQLGTFHKEYSPSISNPFVIAGILVGSIILDIAVLIGLLMATGYISFYLLIVPVLVLIWAIRAFQHAGWHIYVFSDGYIHVRGSQIDVFRWDLIQAVYVHLAHSRSGVKVTLQVRRGDGVLLKYGSAIRGVNELCTTIQESVTRAQLPRVIDAFNSGAQIPFGRLNISQQGINDGRQVIPWEQINGIEVQQDRVAIRQNGRIQKLKSIKAAELPNFNLLMSLVNYVVNRRYPQNYRQ</sequence>
<protein>
    <submittedName>
        <fullName evidence="2">Uncharacterized protein</fullName>
    </submittedName>
</protein>
<name>A0A402B547_9CHLR</name>
<dbReference type="EMBL" id="BIFT01000001">
    <property type="protein sequence ID" value="GCE26469.1"/>
    <property type="molecule type" value="Genomic_DNA"/>
</dbReference>
<evidence type="ECO:0000256" key="1">
    <source>
        <dbReference type="SAM" id="Phobius"/>
    </source>
</evidence>
<accession>A0A402B547</accession>
<dbReference type="RefSeq" id="WP_126626921.1">
    <property type="nucleotide sequence ID" value="NZ_BIFT01000001.1"/>
</dbReference>
<feature type="transmembrane region" description="Helical" evidence="1">
    <location>
        <begin position="41"/>
        <end position="62"/>
    </location>
</feature>
<feature type="transmembrane region" description="Helical" evidence="1">
    <location>
        <begin position="68"/>
        <end position="87"/>
    </location>
</feature>
<dbReference type="AlphaFoldDB" id="A0A402B547"/>
<keyword evidence="1" id="KW-1133">Transmembrane helix</keyword>
<keyword evidence="1" id="KW-0812">Transmembrane</keyword>
<dbReference type="Proteomes" id="UP000287171">
    <property type="component" value="Unassembled WGS sequence"/>
</dbReference>
<dbReference type="Pfam" id="PF20226">
    <property type="entry name" value="DUF6585"/>
    <property type="match status" value="1"/>
</dbReference>
<keyword evidence="3" id="KW-1185">Reference proteome</keyword>
<dbReference type="OrthoDB" id="156557at2"/>
<evidence type="ECO:0000313" key="2">
    <source>
        <dbReference type="EMBL" id="GCE26469.1"/>
    </source>
</evidence>
<keyword evidence="1" id="KW-0472">Membrane</keyword>
<comment type="caution">
    <text evidence="2">The sequence shown here is derived from an EMBL/GenBank/DDBJ whole genome shotgun (WGS) entry which is preliminary data.</text>
</comment>
<evidence type="ECO:0000313" key="3">
    <source>
        <dbReference type="Proteomes" id="UP000287171"/>
    </source>
</evidence>